<sequence>MNAPSSSGAADSESAEVVLTTKRVKTLEREAKEKEKEYADGQHANIIDGIWHCSNCGCPENIAIGRRKGPLGDKSQCGTCGKFWHRHRRPCPVVYNSSTEYHLDLLQKLRQSAVADSSY</sequence>
<accession>A0A1C7LQ82</accession>
<gene>
    <name evidence="2" type="ORF">A0H81_13302</name>
</gene>
<dbReference type="AlphaFoldDB" id="A0A1C7LQ82"/>
<feature type="coiled-coil region" evidence="1">
    <location>
        <begin position="17"/>
        <end position="44"/>
    </location>
</feature>
<evidence type="ECO:0000256" key="1">
    <source>
        <dbReference type="SAM" id="Coils"/>
    </source>
</evidence>
<dbReference type="STRING" id="5627.A0A1C7LQ82"/>
<keyword evidence="3" id="KW-1185">Reference proteome</keyword>
<evidence type="ECO:0008006" key="4">
    <source>
        <dbReference type="Google" id="ProtNLM"/>
    </source>
</evidence>
<dbReference type="OrthoDB" id="515064at2759"/>
<keyword evidence="1" id="KW-0175">Coiled coil</keyword>
<organism evidence="2 3">
    <name type="scientific">Grifola frondosa</name>
    <name type="common">Maitake</name>
    <name type="synonym">Polyporus frondosus</name>
    <dbReference type="NCBI Taxonomy" id="5627"/>
    <lineage>
        <taxon>Eukaryota</taxon>
        <taxon>Fungi</taxon>
        <taxon>Dikarya</taxon>
        <taxon>Basidiomycota</taxon>
        <taxon>Agaricomycotina</taxon>
        <taxon>Agaricomycetes</taxon>
        <taxon>Polyporales</taxon>
        <taxon>Grifolaceae</taxon>
        <taxon>Grifola</taxon>
    </lineage>
</organism>
<name>A0A1C7LQ82_GRIFR</name>
<dbReference type="EMBL" id="LUGG01000027">
    <property type="protein sequence ID" value="OBZ66975.1"/>
    <property type="molecule type" value="Genomic_DNA"/>
</dbReference>
<reference evidence="2 3" key="1">
    <citation type="submission" date="2016-03" db="EMBL/GenBank/DDBJ databases">
        <title>Whole genome sequencing of Grifola frondosa 9006-11.</title>
        <authorList>
            <person name="Min B."/>
            <person name="Park H."/>
            <person name="Kim J.-G."/>
            <person name="Cho H."/>
            <person name="Oh Y.-L."/>
            <person name="Kong W.-S."/>
            <person name="Choi I.-G."/>
        </authorList>
    </citation>
    <scope>NUCLEOTIDE SEQUENCE [LARGE SCALE GENOMIC DNA]</scope>
    <source>
        <strain evidence="2 3">9006-11</strain>
    </source>
</reference>
<evidence type="ECO:0000313" key="3">
    <source>
        <dbReference type="Proteomes" id="UP000092993"/>
    </source>
</evidence>
<dbReference type="Proteomes" id="UP000092993">
    <property type="component" value="Unassembled WGS sequence"/>
</dbReference>
<comment type="caution">
    <text evidence="2">The sequence shown here is derived from an EMBL/GenBank/DDBJ whole genome shotgun (WGS) entry which is preliminary data.</text>
</comment>
<proteinExistence type="predicted"/>
<protein>
    <recommendedName>
        <fullName evidence="4">GATA-type domain-containing protein</fullName>
    </recommendedName>
</protein>
<evidence type="ECO:0000313" key="2">
    <source>
        <dbReference type="EMBL" id="OBZ66975.1"/>
    </source>
</evidence>